<dbReference type="InterPro" id="IPR020846">
    <property type="entry name" value="MFS_dom"/>
</dbReference>
<feature type="transmembrane region" description="Helical" evidence="8">
    <location>
        <begin position="108"/>
        <end position="129"/>
    </location>
</feature>
<feature type="transmembrane region" description="Helical" evidence="8">
    <location>
        <begin position="314"/>
        <end position="339"/>
    </location>
</feature>
<evidence type="ECO:0000256" key="2">
    <source>
        <dbReference type="ARBA" id="ARBA00006236"/>
    </source>
</evidence>
<keyword evidence="11" id="KW-1185">Reference proteome</keyword>
<evidence type="ECO:0000256" key="5">
    <source>
        <dbReference type="ARBA" id="ARBA00022692"/>
    </source>
</evidence>
<feature type="transmembrane region" description="Helical" evidence="8">
    <location>
        <begin position="12"/>
        <end position="32"/>
    </location>
</feature>
<feature type="transmembrane region" description="Helical" evidence="8">
    <location>
        <begin position="141"/>
        <end position="166"/>
    </location>
</feature>
<name>A0ABU1Z032_9MICC</name>
<evidence type="ECO:0000313" key="11">
    <source>
        <dbReference type="Proteomes" id="UP001180715"/>
    </source>
</evidence>
<evidence type="ECO:0000259" key="9">
    <source>
        <dbReference type="PROSITE" id="PS50850"/>
    </source>
</evidence>
<dbReference type="Pfam" id="PF07690">
    <property type="entry name" value="MFS_1"/>
    <property type="match status" value="1"/>
</dbReference>
<feature type="transmembrane region" description="Helical" evidence="8">
    <location>
        <begin position="351"/>
        <end position="370"/>
    </location>
</feature>
<comment type="similarity">
    <text evidence="2">Belongs to the major facilitator superfamily. Bcr/CmlA family.</text>
</comment>
<proteinExistence type="inferred from homology"/>
<feature type="transmembrane region" description="Helical" evidence="8">
    <location>
        <begin position="83"/>
        <end position="102"/>
    </location>
</feature>
<accession>A0ABU1Z032</accession>
<gene>
    <name evidence="10" type="ORF">J2S67_001237</name>
</gene>
<feature type="transmembrane region" description="Helical" evidence="8">
    <location>
        <begin position="52"/>
        <end position="71"/>
    </location>
</feature>
<feature type="transmembrane region" description="Helical" evidence="8">
    <location>
        <begin position="221"/>
        <end position="245"/>
    </location>
</feature>
<feature type="domain" description="Major facilitator superfamily (MFS) profile" evidence="9">
    <location>
        <begin position="17"/>
        <end position="404"/>
    </location>
</feature>
<evidence type="ECO:0000313" key="10">
    <source>
        <dbReference type="EMBL" id="MDR7293969.1"/>
    </source>
</evidence>
<comment type="caution">
    <text evidence="10">The sequence shown here is derived from an EMBL/GenBank/DDBJ whole genome shotgun (WGS) entry which is preliminary data.</text>
</comment>
<feature type="transmembrane region" description="Helical" evidence="8">
    <location>
        <begin position="257"/>
        <end position="275"/>
    </location>
</feature>
<keyword evidence="7 8" id="KW-0472">Membrane</keyword>
<dbReference type="InterPro" id="IPR011701">
    <property type="entry name" value="MFS"/>
</dbReference>
<dbReference type="Proteomes" id="UP001180715">
    <property type="component" value="Unassembled WGS sequence"/>
</dbReference>
<evidence type="ECO:0000256" key="8">
    <source>
        <dbReference type="SAM" id="Phobius"/>
    </source>
</evidence>
<dbReference type="RefSeq" id="WP_083289558.1">
    <property type="nucleotide sequence ID" value="NZ_JAVDXX010000001.1"/>
</dbReference>
<dbReference type="PANTHER" id="PTHR23502:SF132">
    <property type="entry name" value="POLYAMINE TRANSPORTER 2-RELATED"/>
    <property type="match status" value="1"/>
</dbReference>
<reference evidence="10" key="1">
    <citation type="submission" date="2023-07" db="EMBL/GenBank/DDBJ databases">
        <title>Sequencing the genomes of 1000 actinobacteria strains.</title>
        <authorList>
            <person name="Klenk H.-P."/>
        </authorList>
    </citation>
    <scope>NUCLEOTIDE SEQUENCE</scope>
    <source>
        <strain evidence="10">DSM 13068</strain>
    </source>
</reference>
<evidence type="ECO:0000256" key="7">
    <source>
        <dbReference type="ARBA" id="ARBA00023136"/>
    </source>
</evidence>
<dbReference type="InterPro" id="IPR004812">
    <property type="entry name" value="Efflux_drug-R_Bcr/CmlA"/>
</dbReference>
<comment type="subcellular location">
    <subcellularLocation>
        <location evidence="1">Cell membrane</location>
        <topology evidence="1">Multi-pass membrane protein</topology>
    </subcellularLocation>
</comment>
<evidence type="ECO:0000256" key="4">
    <source>
        <dbReference type="ARBA" id="ARBA00022475"/>
    </source>
</evidence>
<evidence type="ECO:0000256" key="1">
    <source>
        <dbReference type="ARBA" id="ARBA00004651"/>
    </source>
</evidence>
<organism evidence="10 11">
    <name type="scientific">Pseudoglutamicibacter albus</name>
    <dbReference type="NCBI Taxonomy" id="98671"/>
    <lineage>
        <taxon>Bacteria</taxon>
        <taxon>Bacillati</taxon>
        <taxon>Actinomycetota</taxon>
        <taxon>Actinomycetes</taxon>
        <taxon>Micrococcales</taxon>
        <taxon>Micrococcaceae</taxon>
        <taxon>Pseudoglutamicibacter</taxon>
    </lineage>
</organism>
<sequence>MSQEPSVSRPRLLPRRMIAVLALCGGLAPFAIDAYVPGLDQIAREFGASASVTQLSLTGFLITMGLGQLVIGPLSDQRGRRTLLLLGLVGSGIASLVSALAPSIVVLIIARCFQGVCGAAGVVLSKAIIADVGRGKGIAKALSTIMAIQSIAPVIAPAVGGVLIPWLSWRAVFVMLACVFALAALGVWWAVPETLRSEDRHTGGIAKAFANMGELLTRGSYVFPTLMFVAGFAVMFAYISASSFIMIRMNGFSEREYALMFTFNSLTLVLASAVNPRIIDRIPARRWVTIVGCTQAAGVAWIVISVTLLEAAAWPLMAGFAVVVCCNGFLLPNLVALSLEASAGRTGAGSAMLGAAQFGLAAVVAPLTGIGDGATALPMALTMVTASCVLLVALMGVRRTHPDA</sequence>
<keyword evidence="3" id="KW-0813">Transport</keyword>
<evidence type="ECO:0000256" key="3">
    <source>
        <dbReference type="ARBA" id="ARBA00022448"/>
    </source>
</evidence>
<feature type="transmembrane region" description="Helical" evidence="8">
    <location>
        <begin position="287"/>
        <end position="308"/>
    </location>
</feature>
<dbReference type="PANTHER" id="PTHR23502">
    <property type="entry name" value="MAJOR FACILITATOR SUPERFAMILY"/>
    <property type="match status" value="1"/>
</dbReference>
<dbReference type="Gene3D" id="1.20.1720.10">
    <property type="entry name" value="Multidrug resistance protein D"/>
    <property type="match status" value="1"/>
</dbReference>
<dbReference type="InterPro" id="IPR036259">
    <property type="entry name" value="MFS_trans_sf"/>
</dbReference>
<keyword evidence="6 8" id="KW-1133">Transmembrane helix</keyword>
<dbReference type="PROSITE" id="PS50850">
    <property type="entry name" value="MFS"/>
    <property type="match status" value="1"/>
</dbReference>
<evidence type="ECO:0000256" key="6">
    <source>
        <dbReference type="ARBA" id="ARBA00022989"/>
    </source>
</evidence>
<feature type="transmembrane region" description="Helical" evidence="8">
    <location>
        <begin position="376"/>
        <end position="397"/>
    </location>
</feature>
<feature type="transmembrane region" description="Helical" evidence="8">
    <location>
        <begin position="172"/>
        <end position="191"/>
    </location>
</feature>
<protein>
    <submittedName>
        <fullName evidence="10">DHA1 family bicyclomycin/chloramphenicol resistance-like MFS transporter</fullName>
    </submittedName>
</protein>
<keyword evidence="4" id="KW-1003">Cell membrane</keyword>
<dbReference type="NCBIfam" id="TIGR00710">
    <property type="entry name" value="efflux_Bcr_CflA"/>
    <property type="match status" value="1"/>
</dbReference>
<dbReference type="CDD" id="cd17320">
    <property type="entry name" value="MFS_MdfA_MDR_like"/>
    <property type="match status" value="1"/>
</dbReference>
<keyword evidence="5 8" id="KW-0812">Transmembrane</keyword>
<dbReference type="EMBL" id="JAVDXX010000001">
    <property type="protein sequence ID" value="MDR7293969.1"/>
    <property type="molecule type" value="Genomic_DNA"/>
</dbReference>
<dbReference type="SUPFAM" id="SSF103473">
    <property type="entry name" value="MFS general substrate transporter"/>
    <property type="match status" value="1"/>
</dbReference>